<organism evidence="2 3">
    <name type="scientific">Clostridium saudiense</name>
    <dbReference type="NCBI Taxonomy" id="1414720"/>
    <lineage>
        <taxon>Bacteria</taxon>
        <taxon>Bacillati</taxon>
        <taxon>Bacillota</taxon>
        <taxon>Clostridia</taxon>
        <taxon>Eubacteriales</taxon>
        <taxon>Clostridiaceae</taxon>
        <taxon>Clostridium</taxon>
    </lineage>
</organism>
<name>A0ABS2FG13_9CLOT</name>
<feature type="domain" description="N-acetyltransferase" evidence="1">
    <location>
        <begin position="5"/>
        <end position="174"/>
    </location>
</feature>
<gene>
    <name evidence="2" type="ORF">H6A19_08930</name>
</gene>
<keyword evidence="3" id="KW-1185">Reference proteome</keyword>
<dbReference type="SUPFAM" id="SSF55729">
    <property type="entry name" value="Acyl-CoA N-acyltransferases (Nat)"/>
    <property type="match status" value="1"/>
</dbReference>
<evidence type="ECO:0000313" key="3">
    <source>
        <dbReference type="Proteomes" id="UP000767334"/>
    </source>
</evidence>
<accession>A0ABS2FG13</accession>
<dbReference type="PANTHER" id="PTHR43617:SF22">
    <property type="entry name" value="L-AMINO ACID N-ACETYLTRANSFERASE AAAT"/>
    <property type="match status" value="1"/>
</dbReference>
<dbReference type="PROSITE" id="PS51186">
    <property type="entry name" value="GNAT"/>
    <property type="match status" value="1"/>
</dbReference>
<dbReference type="InterPro" id="IPR050276">
    <property type="entry name" value="MshD_Acetyltransferase"/>
</dbReference>
<protein>
    <submittedName>
        <fullName evidence="2">GNAT family N-acetyltransferase</fullName>
    </submittedName>
</protein>
<dbReference type="RefSeq" id="WP_195515069.1">
    <property type="nucleotide sequence ID" value="NZ_JACJLL010000047.1"/>
</dbReference>
<dbReference type="Gene3D" id="3.40.630.30">
    <property type="match status" value="1"/>
</dbReference>
<reference evidence="2 3" key="1">
    <citation type="journal article" date="2021" name="Sci. Rep.">
        <title>The distribution of antibiotic resistance genes in chicken gut microbiota commensals.</title>
        <authorList>
            <person name="Juricova H."/>
            <person name="Matiasovicova J."/>
            <person name="Kubasova T."/>
            <person name="Cejkova D."/>
            <person name="Rychlik I."/>
        </authorList>
    </citation>
    <scope>NUCLEOTIDE SEQUENCE [LARGE SCALE GENOMIC DNA]</scope>
    <source>
        <strain evidence="2 3">An435</strain>
    </source>
</reference>
<dbReference type="InterPro" id="IPR016181">
    <property type="entry name" value="Acyl_CoA_acyltransferase"/>
</dbReference>
<dbReference type="Proteomes" id="UP000767334">
    <property type="component" value="Unassembled WGS sequence"/>
</dbReference>
<dbReference type="Pfam" id="PF00583">
    <property type="entry name" value="Acetyltransf_1"/>
    <property type="match status" value="1"/>
</dbReference>
<dbReference type="InterPro" id="IPR000182">
    <property type="entry name" value="GNAT_dom"/>
</dbReference>
<proteinExistence type="predicted"/>
<evidence type="ECO:0000313" key="2">
    <source>
        <dbReference type="EMBL" id="MBM6819458.1"/>
    </source>
</evidence>
<sequence>MIENLSIMKLTDEDFEGAYEVIKTTIPYAFDLCHLDDDDEVKAMINEKRDLLKQSINKDEPIFFIAKHNDKVIGTISFAPCSEDIKICTNNEITDLGEMGGLYILPEYQGKGIGSTLINYLIAYLKKQGIEEVCLESGYKQAQPKWIRKFGEPYVIAKDYWAPGLDNMVWKYKI</sequence>
<comment type="caution">
    <text evidence="2">The sequence shown here is derived from an EMBL/GenBank/DDBJ whole genome shotgun (WGS) entry which is preliminary data.</text>
</comment>
<dbReference type="CDD" id="cd04301">
    <property type="entry name" value="NAT_SF"/>
    <property type="match status" value="1"/>
</dbReference>
<dbReference type="EMBL" id="JACJLL010000047">
    <property type="protein sequence ID" value="MBM6819458.1"/>
    <property type="molecule type" value="Genomic_DNA"/>
</dbReference>
<dbReference type="PANTHER" id="PTHR43617">
    <property type="entry name" value="L-AMINO ACID N-ACETYLTRANSFERASE"/>
    <property type="match status" value="1"/>
</dbReference>
<evidence type="ECO:0000259" key="1">
    <source>
        <dbReference type="PROSITE" id="PS51186"/>
    </source>
</evidence>